<comment type="caution">
    <text evidence="2">The sequence shown here is derived from an EMBL/GenBank/DDBJ whole genome shotgun (WGS) entry which is preliminary data.</text>
</comment>
<dbReference type="AlphaFoldDB" id="A0A9E2NME8"/>
<feature type="transmembrane region" description="Helical" evidence="1">
    <location>
        <begin position="146"/>
        <end position="166"/>
    </location>
</feature>
<gene>
    <name evidence="2" type="ORF">H9872_09605</name>
</gene>
<feature type="transmembrane region" description="Helical" evidence="1">
    <location>
        <begin position="83"/>
        <end position="100"/>
    </location>
</feature>
<evidence type="ECO:0000313" key="2">
    <source>
        <dbReference type="EMBL" id="MBU3804994.1"/>
    </source>
</evidence>
<dbReference type="InterPro" id="IPR014509">
    <property type="entry name" value="YjdF-like"/>
</dbReference>
<feature type="transmembrane region" description="Helical" evidence="1">
    <location>
        <begin position="12"/>
        <end position="31"/>
    </location>
</feature>
<reference evidence="2" key="2">
    <citation type="submission" date="2021-04" db="EMBL/GenBank/DDBJ databases">
        <authorList>
            <person name="Gilroy R."/>
        </authorList>
    </citation>
    <scope>NUCLEOTIDE SEQUENCE</scope>
    <source>
        <strain evidence="2">B5-657</strain>
    </source>
</reference>
<evidence type="ECO:0000256" key="1">
    <source>
        <dbReference type="SAM" id="Phobius"/>
    </source>
</evidence>
<keyword evidence="1" id="KW-1133">Transmembrane helix</keyword>
<organism evidence="2 3">
    <name type="scientific">Candidatus Cellulosilyticum pullistercoris</name>
    <dbReference type="NCBI Taxonomy" id="2838521"/>
    <lineage>
        <taxon>Bacteria</taxon>
        <taxon>Bacillati</taxon>
        <taxon>Bacillota</taxon>
        <taxon>Clostridia</taxon>
        <taxon>Lachnospirales</taxon>
        <taxon>Cellulosilyticaceae</taxon>
        <taxon>Cellulosilyticum</taxon>
    </lineage>
</organism>
<proteinExistence type="predicted"/>
<accession>A0A9E2NME8</accession>
<dbReference type="Pfam" id="PF09997">
    <property type="entry name" value="DUF2238"/>
    <property type="match status" value="1"/>
</dbReference>
<protein>
    <recommendedName>
        <fullName evidence="4">Membrane-spanning protein</fullName>
    </recommendedName>
</protein>
<feature type="transmembrane region" description="Helical" evidence="1">
    <location>
        <begin position="202"/>
        <end position="220"/>
    </location>
</feature>
<keyword evidence="1" id="KW-0472">Membrane</keyword>
<sequence length="236" mass="26726">MNKNKIDLKKAFNAFVLFSLIATTIFLIYAIAVAPVDRNAIDSFERVKSDYILMFVQCLLGIFAMLLPGIIEKKIKIEIPSTMLLLYTLFLYCAIYLGEVKNFYYTIPYWDTILHTCSGAMLGALGFSFVSLLNRQQQIPVQLTPVFVSLFAFCFAITLGVFWEIYEFTFDGILGLNMQKFALETGELLVGRSALLDTMKDLIVDSIGAFVMSVIGYISIKYKKGWIEELLLTSKK</sequence>
<evidence type="ECO:0008006" key="4">
    <source>
        <dbReference type="Google" id="ProtNLM"/>
    </source>
</evidence>
<dbReference type="Proteomes" id="UP000824229">
    <property type="component" value="Unassembled WGS sequence"/>
</dbReference>
<reference evidence="2" key="1">
    <citation type="journal article" date="2021" name="PeerJ">
        <title>Extensive microbial diversity within the chicken gut microbiome revealed by metagenomics and culture.</title>
        <authorList>
            <person name="Gilroy R."/>
            <person name="Ravi A."/>
            <person name="Getino M."/>
            <person name="Pursley I."/>
            <person name="Horton D.L."/>
            <person name="Alikhan N.F."/>
            <person name="Baker D."/>
            <person name="Gharbi K."/>
            <person name="Hall N."/>
            <person name="Watson M."/>
            <person name="Adriaenssens E.M."/>
            <person name="Foster-Nyarko E."/>
            <person name="Jarju S."/>
            <person name="Secka A."/>
            <person name="Antonio M."/>
            <person name="Oren A."/>
            <person name="Chaudhuri R.R."/>
            <person name="La Ragione R."/>
            <person name="Hildebrand F."/>
            <person name="Pallen M.J."/>
        </authorList>
    </citation>
    <scope>NUCLEOTIDE SEQUENCE</scope>
    <source>
        <strain evidence="2">B5-657</strain>
    </source>
</reference>
<feature type="transmembrane region" description="Helical" evidence="1">
    <location>
        <begin position="112"/>
        <end position="134"/>
    </location>
</feature>
<keyword evidence="1" id="KW-0812">Transmembrane</keyword>
<name>A0A9E2NME8_9FIRM</name>
<dbReference type="EMBL" id="JAHLFQ010000223">
    <property type="protein sequence ID" value="MBU3804994.1"/>
    <property type="molecule type" value="Genomic_DNA"/>
</dbReference>
<feature type="transmembrane region" description="Helical" evidence="1">
    <location>
        <begin position="51"/>
        <end position="71"/>
    </location>
</feature>
<evidence type="ECO:0000313" key="3">
    <source>
        <dbReference type="Proteomes" id="UP000824229"/>
    </source>
</evidence>